<name>F0SSP5_RUBBR</name>
<feature type="region of interest" description="Disordered" evidence="1">
    <location>
        <begin position="182"/>
        <end position="204"/>
    </location>
</feature>
<gene>
    <name evidence="3" type="ordered locus">Plabr_2762</name>
</gene>
<evidence type="ECO:0000313" key="4">
    <source>
        <dbReference type="Proteomes" id="UP000006860"/>
    </source>
</evidence>
<dbReference type="KEGG" id="pbs:Plabr_2762"/>
<keyword evidence="4" id="KW-1185">Reference proteome</keyword>
<dbReference type="HOGENOM" id="CLU_762647_0_0_0"/>
<dbReference type="RefSeq" id="WP_013629085.1">
    <property type="nucleotide sequence ID" value="NC_015174.1"/>
</dbReference>
<organism evidence="3 4">
    <name type="scientific">Rubinisphaera brasiliensis (strain ATCC 49424 / DSM 5305 / JCM 21570 / IAM 15109 / NBRC 103401 / IFAM 1448)</name>
    <name type="common">Planctomyces brasiliensis</name>
    <dbReference type="NCBI Taxonomy" id="756272"/>
    <lineage>
        <taxon>Bacteria</taxon>
        <taxon>Pseudomonadati</taxon>
        <taxon>Planctomycetota</taxon>
        <taxon>Planctomycetia</taxon>
        <taxon>Planctomycetales</taxon>
        <taxon>Planctomycetaceae</taxon>
        <taxon>Rubinisphaera</taxon>
    </lineage>
</organism>
<evidence type="ECO:0000256" key="2">
    <source>
        <dbReference type="SAM" id="SignalP"/>
    </source>
</evidence>
<feature type="signal peptide" evidence="2">
    <location>
        <begin position="1"/>
        <end position="19"/>
    </location>
</feature>
<accession>F0SSP5</accession>
<reference evidence="4" key="1">
    <citation type="submission" date="2011-02" db="EMBL/GenBank/DDBJ databases">
        <title>The complete genome of Planctomyces brasiliensis DSM 5305.</title>
        <authorList>
            <person name="Lucas S."/>
            <person name="Copeland A."/>
            <person name="Lapidus A."/>
            <person name="Bruce D."/>
            <person name="Goodwin L."/>
            <person name="Pitluck S."/>
            <person name="Kyrpides N."/>
            <person name="Mavromatis K."/>
            <person name="Pagani I."/>
            <person name="Ivanova N."/>
            <person name="Ovchinnikova G."/>
            <person name="Lu M."/>
            <person name="Detter J.C."/>
            <person name="Han C."/>
            <person name="Land M."/>
            <person name="Hauser L."/>
            <person name="Markowitz V."/>
            <person name="Cheng J.-F."/>
            <person name="Hugenholtz P."/>
            <person name="Woyke T."/>
            <person name="Wu D."/>
            <person name="Tindall B."/>
            <person name="Pomrenke H.G."/>
            <person name="Brambilla E."/>
            <person name="Klenk H.-P."/>
            <person name="Eisen J.A."/>
        </authorList>
    </citation>
    <scope>NUCLEOTIDE SEQUENCE [LARGE SCALE GENOMIC DNA]</scope>
    <source>
        <strain evidence="4">ATCC 49424 / DSM 5305 / JCM 21570 / NBRC 103401 / IFAM 1448</strain>
    </source>
</reference>
<dbReference type="Proteomes" id="UP000006860">
    <property type="component" value="Chromosome"/>
</dbReference>
<protein>
    <recommendedName>
        <fullName evidence="5">Signal peptide-domain containing protein</fullName>
    </recommendedName>
</protein>
<dbReference type="EMBL" id="CP002546">
    <property type="protein sequence ID" value="ADY60361.1"/>
    <property type="molecule type" value="Genomic_DNA"/>
</dbReference>
<dbReference type="AlphaFoldDB" id="F0SSP5"/>
<evidence type="ECO:0008006" key="5">
    <source>
        <dbReference type="Google" id="ProtNLM"/>
    </source>
</evidence>
<evidence type="ECO:0000256" key="1">
    <source>
        <dbReference type="SAM" id="MobiDB-lite"/>
    </source>
</evidence>
<dbReference type="STRING" id="756272.Plabr_2762"/>
<evidence type="ECO:0000313" key="3">
    <source>
        <dbReference type="EMBL" id="ADY60361.1"/>
    </source>
</evidence>
<keyword evidence="2" id="KW-0732">Signal</keyword>
<dbReference type="OrthoDB" id="208619at2"/>
<sequence>MYKLRALLMGVLLLSGGLAALEYTARHAPERLPEEWHPSDPLMGWAPCDHAYLKPADEATANQTSSAASGPRVNQLGFRSRIQECAAESIQFVCLGNERVFAPEISEEQTFVGQWNSSVINQDSNQLVVVNGGMPQGCPLAWQLQVERRAACLKSHWICFVDETTPEADTAIRRGTLFNASGKPEQSVHPLATTEKTESPTNKPTFMDSVLIRRAIPQLFSLLLGESPDDRATIESSPQLTSRDEIFRALEPLVQLQEQVESHGGRLTVVYLPRYSADPVERQNHQEFAQVLSQFTAAHQLATLDLTPFLQPQDASVPFTNTDGQLTIEGHTQAAAYLQRYFQPSLAGGVSPADQNNAQLPRR</sequence>
<proteinExistence type="predicted"/>
<feature type="chain" id="PRO_5003256634" description="Signal peptide-domain containing protein" evidence="2">
    <location>
        <begin position="20"/>
        <end position="363"/>
    </location>
</feature>